<evidence type="ECO:0000313" key="2">
    <source>
        <dbReference type="EMBL" id="ANY17741.1"/>
    </source>
</evidence>
<organism evidence="3 4">
    <name type="scientific">Bordetella pseudohinzii</name>
    <dbReference type="NCBI Taxonomy" id="1331258"/>
    <lineage>
        <taxon>Bacteria</taxon>
        <taxon>Pseudomonadati</taxon>
        <taxon>Pseudomonadota</taxon>
        <taxon>Betaproteobacteria</taxon>
        <taxon>Burkholderiales</taxon>
        <taxon>Alcaligenaceae</taxon>
        <taxon>Bordetella</taxon>
    </lineage>
</organism>
<dbReference type="KEGG" id="bpdz:BBN53_18730"/>
<evidence type="ECO:0000313" key="4">
    <source>
        <dbReference type="Proteomes" id="UP000053096"/>
    </source>
</evidence>
<keyword evidence="5" id="KW-1185">Reference proteome</keyword>
<sequence length="453" mass="49200">MKTIRLGCGAAWARDRFDHAPDLVARGQLDYLCFDSMSEVTMSAAQVARMDNAAMVPYDPYLVERMRPILRDCKRQGIRIVTNAGWLDPAAAAQRLTQLAAELGIEDLKIVAVSGGVLHEAIADMGLDFKETGRPIAEARERILSAETYLGAEGIAQALAQGADVVITTRVADGCVYLGPLAHEFGWSFDDCHAMARGMIIGHLMECGTQVTGGYFADPGYKEVPDLANVGAPIAEVTQTTAFITKLPGTGGLVSEATCKEQLIYEVQDPASYLCPDCIADLTRVAFRQAGPDRVEVLIDQAGRPRTDTLKALIGLDEGYMTEEMVLFAGPGALARAELTQDILRQRFRKVGLAPREMRMDYVGLNAVHRESTPPARGEPYEVVLRIAIRTDTRAEAEKLRQEVDPLAVNGAYGTGKWATTSPGSRVRAVVGLNSALVPRHRVPFQLSVHTHP</sequence>
<dbReference type="RefSeq" id="WP_043213949.1">
    <property type="nucleotide sequence ID" value="NZ_CAJGUP010000181.1"/>
</dbReference>
<dbReference type="Proteomes" id="UP000053096">
    <property type="component" value="Unassembled WGS sequence"/>
</dbReference>
<dbReference type="Pfam" id="PF07287">
    <property type="entry name" value="AtuA"/>
    <property type="match status" value="1"/>
</dbReference>
<dbReference type="PANTHER" id="PTHR47708">
    <property type="match status" value="1"/>
</dbReference>
<name>A0A0J6C1B3_9BORD</name>
<accession>A0A0M7H2G7</accession>
<reference evidence="2 5" key="2">
    <citation type="submission" date="2016-07" db="EMBL/GenBank/DDBJ databases">
        <title>Complete genome sequences of Bordetella pseudohinzii.</title>
        <authorList>
            <person name="Spilker T."/>
            <person name="Darrah R."/>
            <person name="LiPuma J.J."/>
        </authorList>
    </citation>
    <scope>NUCLEOTIDE SEQUENCE [LARGE SCALE GENOMIC DNA]</scope>
    <source>
        <strain evidence="2 5">HI4681</strain>
    </source>
</reference>
<reference evidence="3 4" key="1">
    <citation type="submission" date="2015-09" db="EMBL/GenBank/DDBJ databases">
        <authorList>
            <person name="Jackson K.R."/>
            <person name="Lunt B.L."/>
            <person name="Fisher J.N.B."/>
            <person name="Gardner A.V."/>
            <person name="Bailey M.E."/>
            <person name="Deus L.M."/>
            <person name="Earl A.S."/>
            <person name="Gibby P.D."/>
            <person name="Hartmann K.A."/>
            <person name="Liu J.E."/>
            <person name="Manci A.M."/>
            <person name="Nielsen D.A."/>
            <person name="Solomon M.B."/>
            <person name="Breakwell D.P."/>
            <person name="Burnett S.H."/>
            <person name="Grose J.H."/>
        </authorList>
    </citation>
    <scope>NUCLEOTIDE SEQUENCE [LARGE SCALE GENOMIC DNA]</scope>
    <source>
        <strain evidence="3 4">2789STDY5608636</strain>
    </source>
</reference>
<evidence type="ECO:0000313" key="5">
    <source>
        <dbReference type="Proteomes" id="UP000092950"/>
    </source>
</evidence>
<dbReference type="AlphaFoldDB" id="A0A0J6C1B3"/>
<feature type="domain" description="Acyclic terpene utilisation N-terminal" evidence="1">
    <location>
        <begin position="4"/>
        <end position="446"/>
    </location>
</feature>
<dbReference type="InterPro" id="IPR010839">
    <property type="entry name" value="AtuA_N"/>
</dbReference>
<dbReference type="PANTHER" id="PTHR47708:SF2">
    <property type="entry name" value="SI:CH73-132F6.5"/>
    <property type="match status" value="1"/>
</dbReference>
<dbReference type="EMBL" id="CYTV01000010">
    <property type="protein sequence ID" value="CUJ02564.1"/>
    <property type="molecule type" value="Genomic_DNA"/>
</dbReference>
<evidence type="ECO:0000313" key="3">
    <source>
        <dbReference type="EMBL" id="CUJ02564.1"/>
    </source>
</evidence>
<accession>A0A0J6C1B3</accession>
<gene>
    <name evidence="2" type="ORF">BBN53_18730</name>
    <name evidence="3" type="ORF">ERS370011_03386</name>
</gene>
<evidence type="ECO:0000259" key="1">
    <source>
        <dbReference type="Pfam" id="PF07287"/>
    </source>
</evidence>
<dbReference type="Proteomes" id="UP000092950">
    <property type="component" value="Chromosome"/>
</dbReference>
<dbReference type="EMBL" id="CP016440">
    <property type="protein sequence ID" value="ANY17741.1"/>
    <property type="molecule type" value="Genomic_DNA"/>
</dbReference>
<protein>
    <submittedName>
        <fullName evidence="3">Protein of uncharacterized function (DUF1446)</fullName>
    </submittedName>
</protein>
<proteinExistence type="predicted"/>